<sequence>MTFDDGILKIYERVLVQGKGFMPVSKLRLKSSYYFSYEVIGVTKFYEAKKAQDRLDESVSIYRDRSITYNDIVVLEDGTQYQISQIQHTFDDNGIQITKLTLMHLNEKFEFEA</sequence>
<accession>A0A8S5M853</accession>
<organism evidence="1">
    <name type="scientific">Siphoviridae sp. ctzVd36</name>
    <dbReference type="NCBI Taxonomy" id="2826530"/>
    <lineage>
        <taxon>Viruses</taxon>
        <taxon>Duplodnaviria</taxon>
        <taxon>Heunggongvirae</taxon>
        <taxon>Uroviricota</taxon>
        <taxon>Caudoviricetes</taxon>
    </lineage>
</organism>
<evidence type="ECO:0000313" key="1">
    <source>
        <dbReference type="EMBL" id="DAD78271.1"/>
    </source>
</evidence>
<name>A0A8S5M853_9CAUD</name>
<protein>
    <submittedName>
        <fullName evidence="1">Uncharacterized protein</fullName>
    </submittedName>
</protein>
<reference evidence="1" key="1">
    <citation type="journal article" date="2021" name="Proc. Natl. Acad. Sci. U.S.A.">
        <title>A Catalog of Tens of Thousands of Viruses from Human Metagenomes Reveals Hidden Associations with Chronic Diseases.</title>
        <authorList>
            <person name="Tisza M.J."/>
            <person name="Buck C.B."/>
        </authorList>
    </citation>
    <scope>NUCLEOTIDE SEQUENCE</scope>
    <source>
        <strain evidence="1">CtzVd36</strain>
    </source>
</reference>
<proteinExistence type="predicted"/>
<dbReference type="EMBL" id="BK014841">
    <property type="protein sequence ID" value="DAD78271.1"/>
    <property type="molecule type" value="Genomic_DNA"/>
</dbReference>